<dbReference type="Proteomes" id="UP001295469">
    <property type="component" value="Chromosome A03"/>
</dbReference>
<evidence type="ECO:0000256" key="1">
    <source>
        <dbReference type="SAM" id="MobiDB-lite"/>
    </source>
</evidence>
<feature type="region of interest" description="Disordered" evidence="1">
    <location>
        <begin position="48"/>
        <end position="67"/>
    </location>
</feature>
<dbReference type="AlphaFoldDB" id="A0A816W4I7"/>
<sequence>MVLRAFAIIGLVQAQDQEDTPSWNYDVRLWNGTYELFISNLDTSESISHDNASNKSSLFGVCSPPKG</sequence>
<evidence type="ECO:0000313" key="2">
    <source>
        <dbReference type="EMBL" id="CAF2130394.1"/>
    </source>
</evidence>
<organism evidence="2">
    <name type="scientific">Brassica napus</name>
    <name type="common">Rape</name>
    <dbReference type="NCBI Taxonomy" id="3708"/>
    <lineage>
        <taxon>Eukaryota</taxon>
        <taxon>Viridiplantae</taxon>
        <taxon>Streptophyta</taxon>
        <taxon>Embryophyta</taxon>
        <taxon>Tracheophyta</taxon>
        <taxon>Spermatophyta</taxon>
        <taxon>Magnoliopsida</taxon>
        <taxon>eudicotyledons</taxon>
        <taxon>Gunneridae</taxon>
        <taxon>Pentapetalae</taxon>
        <taxon>rosids</taxon>
        <taxon>malvids</taxon>
        <taxon>Brassicales</taxon>
        <taxon>Brassicaceae</taxon>
        <taxon>Brassiceae</taxon>
        <taxon>Brassica</taxon>
    </lineage>
</organism>
<accession>A0A816W4I7</accession>
<proteinExistence type="predicted"/>
<dbReference type="EMBL" id="HG994357">
    <property type="protein sequence ID" value="CAF2130394.1"/>
    <property type="molecule type" value="Genomic_DNA"/>
</dbReference>
<feature type="compositionally biased region" description="Polar residues" evidence="1">
    <location>
        <begin position="48"/>
        <end position="57"/>
    </location>
</feature>
<gene>
    <name evidence="2" type="ORF">DARMORV10_A03P51830.1</name>
</gene>
<name>A0A816W4I7_BRANA</name>
<reference evidence="2" key="1">
    <citation type="submission" date="2021-01" db="EMBL/GenBank/DDBJ databases">
        <authorList>
            <consortium name="Genoscope - CEA"/>
            <person name="William W."/>
        </authorList>
    </citation>
    <scope>NUCLEOTIDE SEQUENCE</scope>
</reference>
<protein>
    <submittedName>
        <fullName evidence="2">(rape) hypothetical protein</fullName>
    </submittedName>
</protein>